<dbReference type="Pfam" id="PF25917">
    <property type="entry name" value="BSH_RND"/>
    <property type="match status" value="1"/>
</dbReference>
<dbReference type="Proteomes" id="UP000594873">
    <property type="component" value="Chromosome"/>
</dbReference>
<dbReference type="PROSITE" id="PS51257">
    <property type="entry name" value="PROKAR_LIPOPROTEIN"/>
    <property type="match status" value="1"/>
</dbReference>
<dbReference type="AlphaFoldDB" id="A0A7T2GJ75"/>
<comment type="subcellular location">
    <subcellularLocation>
        <location evidence="1">Cell envelope</location>
    </subcellularLocation>
</comment>
<name>A0A7T2GJ75_9SPHN</name>
<dbReference type="InterPro" id="IPR058626">
    <property type="entry name" value="MdtA-like_b-barrel"/>
</dbReference>
<organism evidence="10 11">
    <name type="scientific">Allosphingosinicella flava</name>
    <dbReference type="NCBI Taxonomy" id="2771430"/>
    <lineage>
        <taxon>Bacteria</taxon>
        <taxon>Pseudomonadati</taxon>
        <taxon>Pseudomonadota</taxon>
        <taxon>Alphaproteobacteria</taxon>
        <taxon>Sphingomonadales</taxon>
        <taxon>Sphingomonadaceae</taxon>
        <taxon>Allosphingosinicella</taxon>
    </lineage>
</organism>
<dbReference type="SUPFAM" id="SSF111369">
    <property type="entry name" value="HlyD-like secretion proteins"/>
    <property type="match status" value="1"/>
</dbReference>
<dbReference type="GO" id="GO:0005886">
    <property type="term" value="C:plasma membrane"/>
    <property type="evidence" value="ECO:0007669"/>
    <property type="project" value="TreeGrafter"/>
</dbReference>
<evidence type="ECO:0000259" key="9">
    <source>
        <dbReference type="Pfam" id="PF25967"/>
    </source>
</evidence>
<dbReference type="Gene3D" id="2.40.50.100">
    <property type="match status" value="1"/>
</dbReference>
<dbReference type="PANTHER" id="PTHR30158:SF24">
    <property type="entry name" value="HLYD FAMILY SECRETION PROTEIN"/>
    <property type="match status" value="1"/>
</dbReference>
<dbReference type="NCBIfam" id="TIGR01730">
    <property type="entry name" value="RND_mfp"/>
    <property type="match status" value="1"/>
</dbReference>
<feature type="domain" description="Multidrug resistance protein MdtA-like alpha-helical hairpin" evidence="6">
    <location>
        <begin position="98"/>
        <end position="167"/>
    </location>
</feature>
<evidence type="ECO:0000256" key="3">
    <source>
        <dbReference type="SAM" id="Coils"/>
    </source>
</evidence>
<dbReference type="KEGG" id="sflv:IC614_11055"/>
<proteinExistence type="inferred from homology"/>
<evidence type="ECO:0000256" key="1">
    <source>
        <dbReference type="ARBA" id="ARBA00004196"/>
    </source>
</evidence>
<dbReference type="Pfam" id="PF25876">
    <property type="entry name" value="HH_MFP_RND"/>
    <property type="match status" value="1"/>
</dbReference>
<comment type="similarity">
    <text evidence="2">Belongs to the membrane fusion protein (MFP) (TC 8.A.1) family.</text>
</comment>
<dbReference type="Gene3D" id="1.10.287.470">
    <property type="entry name" value="Helix hairpin bin"/>
    <property type="match status" value="1"/>
</dbReference>
<feature type="domain" description="Multidrug resistance protein MdtA-like beta-barrel" evidence="8">
    <location>
        <begin position="208"/>
        <end position="284"/>
    </location>
</feature>
<protein>
    <submittedName>
        <fullName evidence="10">Efflux RND transporter periplasmic adaptor subunit</fullName>
    </submittedName>
</protein>
<dbReference type="GO" id="GO:0022857">
    <property type="term" value="F:transmembrane transporter activity"/>
    <property type="evidence" value="ECO:0007669"/>
    <property type="project" value="InterPro"/>
</dbReference>
<evidence type="ECO:0000313" key="11">
    <source>
        <dbReference type="Proteomes" id="UP000594873"/>
    </source>
</evidence>
<sequence length="394" mass="41227">MKTKIFAAALSLALAACSNTGESAGGPPPAMPVTVATPLVQEVVDWDDYVGRFEAIQSVEVRPRATGYLQAVHFRDGQYVQKGQTLFTIDARPSQAALEGARAQLARAEATLANARTELARSETLAASRAASQEEVEARRAAVRAGQADVAAGRAAVRAAQLNVGFTRVVAPISGRVGERLVDAGNSVAADQTILTTIVSTQPIHFAFEGSEALLLKYQRQNQGTGAGTEVRLRLSDEATYSRSGRLDFVNNAVSTGSGTIRLRAIVPNPDGFLKPGMFGHMRLAGSAPYRAMLVPDTAIVTDAARKVVYVTAKDGTVAAKPVVLGPLMGNLRVIRSGIAPADRVIISGLQRAQPGQKVQPKLGKVPPLSDTPPAQSEGLAPPPSSATPVGKAK</sequence>
<dbReference type="InterPro" id="IPR006143">
    <property type="entry name" value="RND_pump_MFP"/>
</dbReference>
<dbReference type="EMBL" id="CP065592">
    <property type="protein sequence ID" value="QPQ54844.1"/>
    <property type="molecule type" value="Genomic_DNA"/>
</dbReference>
<feature type="region of interest" description="Disordered" evidence="4">
    <location>
        <begin position="353"/>
        <end position="394"/>
    </location>
</feature>
<evidence type="ECO:0000259" key="8">
    <source>
        <dbReference type="Pfam" id="PF25944"/>
    </source>
</evidence>
<dbReference type="InterPro" id="IPR058625">
    <property type="entry name" value="MdtA-like_BSH"/>
</dbReference>
<dbReference type="GO" id="GO:0030313">
    <property type="term" value="C:cell envelope"/>
    <property type="evidence" value="ECO:0007669"/>
    <property type="project" value="UniProtKB-SubCell"/>
</dbReference>
<evidence type="ECO:0000256" key="4">
    <source>
        <dbReference type="SAM" id="MobiDB-lite"/>
    </source>
</evidence>
<feature type="coiled-coil region" evidence="3">
    <location>
        <begin position="98"/>
        <end position="125"/>
    </location>
</feature>
<evidence type="ECO:0000313" key="10">
    <source>
        <dbReference type="EMBL" id="QPQ54844.1"/>
    </source>
</evidence>
<dbReference type="Pfam" id="PF25967">
    <property type="entry name" value="RND-MFP_C"/>
    <property type="match status" value="1"/>
</dbReference>
<accession>A0A7T2GJ75</accession>
<feature type="signal peptide" evidence="5">
    <location>
        <begin position="1"/>
        <end position="23"/>
    </location>
</feature>
<dbReference type="GO" id="GO:0046677">
    <property type="term" value="P:response to antibiotic"/>
    <property type="evidence" value="ECO:0007669"/>
    <property type="project" value="TreeGrafter"/>
</dbReference>
<gene>
    <name evidence="10" type="ORF">IC614_11055</name>
</gene>
<evidence type="ECO:0000259" key="6">
    <source>
        <dbReference type="Pfam" id="PF25876"/>
    </source>
</evidence>
<evidence type="ECO:0000256" key="5">
    <source>
        <dbReference type="SAM" id="SignalP"/>
    </source>
</evidence>
<evidence type="ECO:0000256" key="2">
    <source>
        <dbReference type="ARBA" id="ARBA00009477"/>
    </source>
</evidence>
<feature type="domain" description="Multidrug resistance protein MdtA-like barrel-sandwich hybrid" evidence="7">
    <location>
        <begin position="58"/>
        <end position="194"/>
    </location>
</feature>
<evidence type="ECO:0000259" key="7">
    <source>
        <dbReference type="Pfam" id="PF25917"/>
    </source>
</evidence>
<keyword evidence="3" id="KW-0175">Coiled coil</keyword>
<dbReference type="Gene3D" id="2.40.420.20">
    <property type="match status" value="1"/>
</dbReference>
<reference evidence="10 11" key="1">
    <citation type="submission" date="2020-11" db="EMBL/GenBank/DDBJ databases">
        <title>Genome seq and assembly of Sphingosinicella sp.</title>
        <authorList>
            <person name="Chhetri G."/>
        </authorList>
    </citation>
    <scope>NUCLEOTIDE SEQUENCE [LARGE SCALE GENOMIC DNA]</scope>
    <source>
        <strain evidence="10 11">UDD2</strain>
    </source>
</reference>
<keyword evidence="11" id="KW-1185">Reference proteome</keyword>
<keyword evidence="5" id="KW-0732">Signal</keyword>
<dbReference type="Gene3D" id="2.40.30.170">
    <property type="match status" value="1"/>
</dbReference>
<dbReference type="RefSeq" id="WP_200971512.1">
    <property type="nucleotide sequence ID" value="NZ_CP065592.1"/>
</dbReference>
<dbReference type="InterPro" id="IPR058624">
    <property type="entry name" value="MdtA-like_HH"/>
</dbReference>
<dbReference type="PANTHER" id="PTHR30158">
    <property type="entry name" value="ACRA/E-RELATED COMPONENT OF DRUG EFFLUX TRANSPORTER"/>
    <property type="match status" value="1"/>
</dbReference>
<dbReference type="Pfam" id="PF25944">
    <property type="entry name" value="Beta-barrel_RND"/>
    <property type="match status" value="1"/>
</dbReference>
<feature type="domain" description="Multidrug resistance protein MdtA-like C-terminal permuted SH3" evidence="9">
    <location>
        <begin position="292"/>
        <end position="352"/>
    </location>
</feature>
<feature type="chain" id="PRO_5032705946" evidence="5">
    <location>
        <begin position="24"/>
        <end position="394"/>
    </location>
</feature>
<dbReference type="InterPro" id="IPR058627">
    <property type="entry name" value="MdtA-like_C"/>
</dbReference>